<name>A0AAX0AW39_CLOBE</name>
<reference evidence="1" key="1">
    <citation type="submission" date="2020-05" db="EMBL/GenBank/DDBJ databases">
        <authorList>
            <person name="Brown S."/>
            <person name="Huntemann M."/>
            <person name="Clum A."/>
            <person name="Spunde A."/>
            <person name="Palaniappan K."/>
            <person name="Ritter S."/>
            <person name="Mikhailova N."/>
            <person name="Chen I.-M."/>
            <person name="Stamatis D."/>
            <person name="Reddy T."/>
            <person name="O'Malley R."/>
            <person name="Daum C."/>
            <person name="Shapiro N."/>
            <person name="Ivanova N."/>
            <person name="Kyrpides N."/>
            <person name="Woyke T."/>
        </authorList>
    </citation>
    <scope>NUCLEOTIDE SEQUENCE</scope>
    <source>
        <strain evidence="1">DJ080</strain>
    </source>
</reference>
<keyword evidence="1" id="KW-0378">Hydrolase</keyword>
<protein>
    <submittedName>
        <fullName evidence="1">Type I site-specific restriction endonuclease</fullName>
    </submittedName>
</protein>
<keyword evidence="1" id="KW-0255">Endonuclease</keyword>
<reference evidence="1" key="2">
    <citation type="journal article" date="2022" name="Nat. Biotechnol.">
        <title>Carbon-negative production of acetone and isopropanol by gas fermentation at industrial pilot scale.</title>
        <authorList>
            <person name="Liew F.E."/>
            <person name="Nogle R."/>
            <person name="Abdalla T."/>
            <person name="Rasor B.J."/>
            <person name="Canter C."/>
            <person name="Jensen R.O."/>
            <person name="Wang L."/>
            <person name="Strutz J."/>
            <person name="Chirania P."/>
            <person name="De Tissera S."/>
            <person name="Mueller A.P."/>
            <person name="Ruan Z."/>
            <person name="Gao A."/>
            <person name="Tran L."/>
            <person name="Engle N.L."/>
            <person name="Bromley J.C."/>
            <person name="Daniell J."/>
            <person name="Conrado R."/>
            <person name="Tschaplinski T.J."/>
            <person name="Giannone R.J."/>
            <person name="Hettich R.L."/>
            <person name="Karim A.S."/>
            <person name="Simpson S.D."/>
            <person name="Brown S.D."/>
            <person name="Leang C."/>
            <person name="Jewett M.C."/>
            <person name="Kopke M."/>
        </authorList>
    </citation>
    <scope>NUCLEOTIDE SEQUENCE</scope>
    <source>
        <strain evidence="1">DJ080</strain>
    </source>
</reference>
<accession>A0AAX0AW39</accession>
<evidence type="ECO:0000313" key="2">
    <source>
        <dbReference type="Proteomes" id="UP001193748"/>
    </source>
</evidence>
<dbReference type="GO" id="GO:0004519">
    <property type="term" value="F:endonuclease activity"/>
    <property type="evidence" value="ECO:0007669"/>
    <property type="project" value="UniProtKB-KW"/>
</dbReference>
<dbReference type="Proteomes" id="UP001193748">
    <property type="component" value="Unassembled WGS sequence"/>
</dbReference>
<gene>
    <name evidence="1" type="ORF">B0H41_000949</name>
</gene>
<proteinExistence type="predicted"/>
<dbReference type="Gene3D" id="3.90.1570.30">
    <property type="match status" value="1"/>
</dbReference>
<dbReference type="EMBL" id="JABSWW010000001">
    <property type="protein sequence ID" value="NRT87270.1"/>
    <property type="molecule type" value="Genomic_DNA"/>
</dbReference>
<dbReference type="AlphaFoldDB" id="A0AAX0AW39"/>
<keyword evidence="1" id="KW-0540">Nuclease</keyword>
<comment type="caution">
    <text evidence="1">The sequence shown here is derived from an EMBL/GenBank/DDBJ whole genome shotgun (WGS) entry which is preliminary data.</text>
</comment>
<organism evidence="1 2">
    <name type="scientific">Clostridium beijerinckii</name>
    <name type="common">Clostridium MP</name>
    <dbReference type="NCBI Taxonomy" id="1520"/>
    <lineage>
        <taxon>Bacteria</taxon>
        <taxon>Bacillati</taxon>
        <taxon>Bacillota</taxon>
        <taxon>Clostridia</taxon>
        <taxon>Eubacteriales</taxon>
        <taxon>Clostridiaceae</taxon>
        <taxon>Clostridium</taxon>
    </lineage>
</organism>
<evidence type="ECO:0000313" key="1">
    <source>
        <dbReference type="EMBL" id="NRT87270.1"/>
    </source>
</evidence>
<sequence length="155" mass="17798">MEKGNGKVDYALFIGEKLVGFVEAKKYSKDVAGTMIEAKNYAVGVKEEHENYVISKWNDYKVPFLFATNGRKYVKEIEDKSGVHFLDCRNARNNDKVLQGWYSLEKLEAMLEENIEEANKSLDELRFEFLQSENCIGLRGYQVEAIKAVEKVIAE</sequence>